<sequence length="437" mass="47906">MLINTKERIETLLEAEVEFRGASRTTPQEDFHRDKIARAWERARSSAAYAHLGAFSWEAFTALPVTPKERLKEDPWCFVAVPLGTCAKYYETTGTTGGATPTPRLAEDIIWNTASVASAWRDVLTDHDRVLSLLPSDIVPVGDLVSSVCDYLDLPHTRAYPFATGISDWDRLIDLWTTLRPTTVFLAPGVALQLTRLLQQRGFLGDVSRSVRSLMLLGEVSVPAMRRRLGQWWEASVYDASYGSTETGTLAATCREDHLHLLTSANYIELDQGDRTVPLTAASGTGDLVVTPLNLHARPLLRYATGDRAEVSDGCACGGAAPVVRILGRGTDGLRVHGVALTPGVVEEVVYGATTATGYLLETDSHGKTARLLLERGVGTDRSLEGRMAEELQRRSREHLGTEWDEVTFVNTLPANTKSGGSQKSWKRSNIRIVETS</sequence>
<dbReference type="InterPro" id="IPR042099">
    <property type="entry name" value="ANL_N_sf"/>
</dbReference>
<evidence type="ECO:0000313" key="1">
    <source>
        <dbReference type="EMBL" id="MDS1271522.1"/>
    </source>
</evidence>
<reference evidence="2" key="1">
    <citation type="submission" date="2023-07" db="EMBL/GenBank/DDBJ databases">
        <title>Novel species in the genus Lipingzhangella isolated from Sambhar Salt Lake.</title>
        <authorList>
            <person name="Jiya N."/>
            <person name="Kajale S."/>
            <person name="Sharma A."/>
        </authorList>
    </citation>
    <scope>NUCLEOTIDE SEQUENCE [LARGE SCALE GENOMIC DNA]</scope>
    <source>
        <strain evidence="2">LS1_29</strain>
    </source>
</reference>
<dbReference type="PANTHER" id="PTHR43845:SF1">
    <property type="entry name" value="BLR5969 PROTEIN"/>
    <property type="match status" value="1"/>
</dbReference>
<dbReference type="RefSeq" id="WP_310913074.1">
    <property type="nucleotide sequence ID" value="NZ_JAVLVT010000006.1"/>
</dbReference>
<comment type="caution">
    <text evidence="1">The sequence shown here is derived from an EMBL/GenBank/DDBJ whole genome shotgun (WGS) entry which is preliminary data.</text>
</comment>
<proteinExistence type="predicted"/>
<gene>
    <name evidence="1" type="ORF">RIF23_14580</name>
</gene>
<evidence type="ECO:0008006" key="3">
    <source>
        <dbReference type="Google" id="ProtNLM"/>
    </source>
</evidence>
<evidence type="ECO:0000313" key="2">
    <source>
        <dbReference type="Proteomes" id="UP001250214"/>
    </source>
</evidence>
<dbReference type="Proteomes" id="UP001250214">
    <property type="component" value="Unassembled WGS sequence"/>
</dbReference>
<dbReference type="EMBL" id="JAVLVT010000006">
    <property type="protein sequence ID" value="MDS1271522.1"/>
    <property type="molecule type" value="Genomic_DNA"/>
</dbReference>
<accession>A0ABU2H887</accession>
<dbReference type="Gene3D" id="3.40.50.12780">
    <property type="entry name" value="N-terminal domain of ligase-like"/>
    <property type="match status" value="1"/>
</dbReference>
<keyword evidence="2" id="KW-1185">Reference proteome</keyword>
<dbReference type="PANTHER" id="PTHR43845">
    <property type="entry name" value="BLR5969 PROTEIN"/>
    <property type="match status" value="1"/>
</dbReference>
<dbReference type="SUPFAM" id="SSF56801">
    <property type="entry name" value="Acetyl-CoA synthetase-like"/>
    <property type="match status" value="1"/>
</dbReference>
<protein>
    <recommendedName>
        <fullName evidence="3">Phenylacetate-CoA ligase</fullName>
    </recommendedName>
</protein>
<organism evidence="1 2">
    <name type="scientific">Lipingzhangella rawalii</name>
    <dbReference type="NCBI Taxonomy" id="2055835"/>
    <lineage>
        <taxon>Bacteria</taxon>
        <taxon>Bacillati</taxon>
        <taxon>Actinomycetota</taxon>
        <taxon>Actinomycetes</taxon>
        <taxon>Streptosporangiales</taxon>
        <taxon>Nocardiopsidaceae</taxon>
        <taxon>Lipingzhangella</taxon>
    </lineage>
</organism>
<name>A0ABU2H887_9ACTN</name>